<accession>N9FIR2</accession>
<dbReference type="PATRIC" id="fig|1217648.3.peg.1631"/>
<gene>
    <name evidence="3" type="ORF">F933_01663</name>
</gene>
<evidence type="ECO:0000259" key="2">
    <source>
        <dbReference type="Pfam" id="PF09917"/>
    </source>
</evidence>
<proteinExistence type="predicted"/>
<dbReference type="Gene3D" id="2.40.128.520">
    <property type="match status" value="1"/>
</dbReference>
<evidence type="ECO:0000256" key="1">
    <source>
        <dbReference type="SAM" id="SignalP"/>
    </source>
</evidence>
<sequence>MKKIALALGLLGLTTFANAADALNGTVWQTIDDETKQPKAIVKFTEQKDGSLSASIQKYLVAGQENACSKCEGTYHNKPLKGVTIVHSLKNAGGNSYDGGSIIDPKNGKTYKLKAEIIDGGKKLKLRGYIGVAALGRNQTWVRTN</sequence>
<organism evidence="3 4">
    <name type="scientific">Acinetobacter beijerinckii CIP 110307</name>
    <dbReference type="NCBI Taxonomy" id="1217648"/>
    <lineage>
        <taxon>Bacteria</taxon>
        <taxon>Pseudomonadati</taxon>
        <taxon>Pseudomonadota</taxon>
        <taxon>Gammaproteobacteria</taxon>
        <taxon>Moraxellales</taxon>
        <taxon>Moraxellaceae</taxon>
        <taxon>Acinetobacter</taxon>
    </lineage>
</organism>
<reference evidence="3 4" key="1">
    <citation type="submission" date="2013-02" db="EMBL/GenBank/DDBJ databases">
        <title>The Genome Sequence of Acinetobacter beijerinckii CIP 110307.</title>
        <authorList>
            <consortium name="The Broad Institute Genome Sequencing Platform"/>
            <consortium name="The Broad Institute Genome Sequencing Center for Infectious Disease"/>
            <person name="Cerqueira G."/>
            <person name="Feldgarden M."/>
            <person name="Courvalin P."/>
            <person name="Perichon B."/>
            <person name="Grillot-Courvalin C."/>
            <person name="Clermont D."/>
            <person name="Rocha E."/>
            <person name="Yoon E.-J."/>
            <person name="Nemec A."/>
            <person name="Walker B."/>
            <person name="Young S.K."/>
            <person name="Zeng Q."/>
            <person name="Gargeya S."/>
            <person name="Fitzgerald M."/>
            <person name="Haas B."/>
            <person name="Abouelleil A."/>
            <person name="Alvarado L."/>
            <person name="Arachchi H.M."/>
            <person name="Berlin A.M."/>
            <person name="Chapman S.B."/>
            <person name="Dewar J."/>
            <person name="Goldberg J."/>
            <person name="Griggs A."/>
            <person name="Gujja S."/>
            <person name="Hansen M."/>
            <person name="Howarth C."/>
            <person name="Imamovic A."/>
            <person name="Larimer J."/>
            <person name="McCowan C."/>
            <person name="Murphy C."/>
            <person name="Neiman D."/>
            <person name="Pearson M."/>
            <person name="Priest M."/>
            <person name="Roberts A."/>
            <person name="Saif S."/>
            <person name="Shea T."/>
            <person name="Sisk P."/>
            <person name="Sykes S."/>
            <person name="Wortman J."/>
            <person name="Nusbaum C."/>
            <person name="Birren B."/>
        </authorList>
    </citation>
    <scope>NUCLEOTIDE SEQUENCE [LARGE SCALE GENOMIC DNA]</scope>
    <source>
        <strain evidence="3 4">CIP 110307</strain>
    </source>
</reference>
<dbReference type="PANTHER" id="PTHR36919">
    <property type="entry name" value="BLR1215 PROTEIN"/>
    <property type="match status" value="1"/>
</dbReference>
<dbReference type="AlphaFoldDB" id="N9FIR2"/>
<keyword evidence="4" id="KW-1185">Reference proteome</keyword>
<evidence type="ECO:0000313" key="3">
    <source>
        <dbReference type="EMBL" id="ENW07195.1"/>
    </source>
</evidence>
<dbReference type="GeneID" id="29857569"/>
<dbReference type="HOGENOM" id="CLU_108869_0_1_6"/>
<name>N9FIR2_9GAMM</name>
<evidence type="ECO:0000313" key="4">
    <source>
        <dbReference type="Proteomes" id="UP000017670"/>
    </source>
</evidence>
<protein>
    <recommendedName>
        <fullName evidence="2">DUF2147 domain-containing protein</fullName>
    </recommendedName>
</protein>
<comment type="caution">
    <text evidence="3">The sequence shown here is derived from an EMBL/GenBank/DDBJ whole genome shotgun (WGS) entry which is preliminary data.</text>
</comment>
<dbReference type="InterPro" id="IPR019223">
    <property type="entry name" value="DUF2147"/>
</dbReference>
<dbReference type="eggNOG" id="COG4731">
    <property type="taxonomic scope" value="Bacteria"/>
</dbReference>
<dbReference type="Pfam" id="PF09917">
    <property type="entry name" value="DUF2147"/>
    <property type="match status" value="1"/>
</dbReference>
<dbReference type="Proteomes" id="UP000017670">
    <property type="component" value="Unassembled WGS sequence"/>
</dbReference>
<keyword evidence="1" id="KW-0732">Signal</keyword>
<feature type="chain" id="PRO_5004142020" description="DUF2147 domain-containing protein" evidence="1">
    <location>
        <begin position="20"/>
        <end position="145"/>
    </location>
</feature>
<feature type="signal peptide" evidence="1">
    <location>
        <begin position="1"/>
        <end position="19"/>
    </location>
</feature>
<dbReference type="RefSeq" id="WP_005060210.1">
    <property type="nucleotide sequence ID" value="NZ_KB849765.1"/>
</dbReference>
<dbReference type="EMBL" id="APQL01000005">
    <property type="protein sequence ID" value="ENW07195.1"/>
    <property type="molecule type" value="Genomic_DNA"/>
</dbReference>
<dbReference type="PANTHER" id="PTHR36919:SF3">
    <property type="entry name" value="BLL5882 PROTEIN"/>
    <property type="match status" value="1"/>
</dbReference>
<feature type="domain" description="DUF2147" evidence="2">
    <location>
        <begin position="27"/>
        <end position="143"/>
    </location>
</feature>